<reference evidence="1 2" key="1">
    <citation type="submission" date="2018-09" db="EMBL/GenBank/DDBJ databases">
        <title>Paenibacillus SK2017-BO5.</title>
        <authorList>
            <person name="Piskunova J.V."/>
            <person name="Dubiley S.A."/>
            <person name="Severinov K.V."/>
        </authorList>
    </citation>
    <scope>NUCLEOTIDE SEQUENCE [LARGE SCALE GENOMIC DNA]</scope>
    <source>
        <strain evidence="1 2">BO5</strain>
    </source>
</reference>
<accession>A0A3A3GYM0</accession>
<evidence type="ECO:0000313" key="1">
    <source>
        <dbReference type="EMBL" id="RJG23327.1"/>
    </source>
</evidence>
<dbReference type="Gene3D" id="3.40.50.2000">
    <property type="entry name" value="Glycogen Phosphorylase B"/>
    <property type="match status" value="1"/>
</dbReference>
<evidence type="ECO:0000313" key="2">
    <source>
        <dbReference type="Proteomes" id="UP000266177"/>
    </source>
</evidence>
<proteinExistence type="predicted"/>
<dbReference type="Pfam" id="PF13692">
    <property type="entry name" value="Glyco_trans_1_4"/>
    <property type="match status" value="1"/>
</dbReference>
<dbReference type="GO" id="GO:0016740">
    <property type="term" value="F:transferase activity"/>
    <property type="evidence" value="ECO:0007669"/>
    <property type="project" value="UniProtKB-KW"/>
</dbReference>
<dbReference type="AlphaFoldDB" id="A0A3A3GYM0"/>
<sequence length="370" mass="42079">MAQIVWHGNAFDSTGYAKATRQYVMALHARGADVKLISHSALPPTELPRDQRDVLEHLKAKPPTVGPRIHIYHYIPELWRRRIRPSLGFTYWETSKIPDSWVRQANQMNGVFLPSTHNISVFRNSGVTVPLVYIRPCLMEPYRPPSPQAAPPYIHALPPFRFLSVCSWIERKGIDVLLKAFWNEFTAADQVCLIIKSAGNADVLQEVERLKQEQRLPHVPAPVYIDLELRSELEMDALYRNSHAFVLSSRGEGVGYPALEAAMRGVPVITTGWGGHMDFLNEYNSYVIPYHLVPVKPQHYYSGYQADQLWAEPSGSELQRILRHVLSHYDEATLKGQIAKQHTMAHFSPDNAAQELLQALSGLTRRSFTR</sequence>
<dbReference type="EMBL" id="QYZD01000011">
    <property type="protein sequence ID" value="RJG23327.1"/>
    <property type="molecule type" value="Genomic_DNA"/>
</dbReference>
<protein>
    <submittedName>
        <fullName evidence="1">Glycosyltransferase family 1 protein</fullName>
    </submittedName>
</protein>
<dbReference type="CDD" id="cd03801">
    <property type="entry name" value="GT4_PimA-like"/>
    <property type="match status" value="1"/>
</dbReference>
<dbReference type="OrthoDB" id="440232at2"/>
<name>A0A3A3GYM0_PANTH</name>
<dbReference type="PANTHER" id="PTHR46656">
    <property type="entry name" value="PUTATIVE-RELATED"/>
    <property type="match status" value="1"/>
</dbReference>
<dbReference type="RefSeq" id="WP_119794180.1">
    <property type="nucleotide sequence ID" value="NZ_QYZD01000011.1"/>
</dbReference>
<dbReference type="SUPFAM" id="SSF53756">
    <property type="entry name" value="UDP-Glycosyltransferase/glycogen phosphorylase"/>
    <property type="match status" value="1"/>
</dbReference>
<gene>
    <name evidence="1" type="ORF">DQX05_13850</name>
</gene>
<keyword evidence="1" id="KW-0808">Transferase</keyword>
<comment type="caution">
    <text evidence="1">The sequence shown here is derived from an EMBL/GenBank/DDBJ whole genome shotgun (WGS) entry which is preliminary data.</text>
</comment>
<organism evidence="1 2">
    <name type="scientific">Paenibacillus thiaminolyticus</name>
    <name type="common">Bacillus thiaminolyticus</name>
    <dbReference type="NCBI Taxonomy" id="49283"/>
    <lineage>
        <taxon>Bacteria</taxon>
        <taxon>Bacillati</taxon>
        <taxon>Bacillota</taxon>
        <taxon>Bacilli</taxon>
        <taxon>Bacillales</taxon>
        <taxon>Paenibacillaceae</taxon>
        <taxon>Paenibacillus</taxon>
    </lineage>
</organism>
<dbReference type="PANTHER" id="PTHR46656:SF3">
    <property type="entry name" value="PUTATIVE-RELATED"/>
    <property type="match status" value="1"/>
</dbReference>
<dbReference type="Proteomes" id="UP000266177">
    <property type="component" value="Unassembled WGS sequence"/>
</dbReference>